<dbReference type="CDD" id="cd07820">
    <property type="entry name" value="SRPBCC_3"/>
    <property type="match status" value="1"/>
</dbReference>
<accession>A0A4V3CZU7</accession>
<organism evidence="1 2">
    <name type="scientific">Labedaea rhizosphaerae</name>
    <dbReference type="NCBI Taxonomy" id="598644"/>
    <lineage>
        <taxon>Bacteria</taxon>
        <taxon>Bacillati</taxon>
        <taxon>Actinomycetota</taxon>
        <taxon>Actinomycetes</taxon>
        <taxon>Pseudonocardiales</taxon>
        <taxon>Pseudonocardiaceae</taxon>
        <taxon>Labedaea</taxon>
    </lineage>
</organism>
<dbReference type="Proteomes" id="UP000295444">
    <property type="component" value="Unassembled WGS sequence"/>
</dbReference>
<proteinExistence type="predicted"/>
<protein>
    <submittedName>
        <fullName evidence="1">Ligand-binding SRPBCC domain-containing protein</fullName>
    </submittedName>
</protein>
<dbReference type="SUPFAM" id="SSF55961">
    <property type="entry name" value="Bet v1-like"/>
    <property type="match status" value="1"/>
</dbReference>
<name>A0A4V3CZU7_LABRH</name>
<dbReference type="Pfam" id="PF10604">
    <property type="entry name" value="Polyketide_cyc2"/>
    <property type="match status" value="1"/>
</dbReference>
<gene>
    <name evidence="1" type="ORF">EV186_102998</name>
</gene>
<reference evidence="1 2" key="1">
    <citation type="submission" date="2019-03" db="EMBL/GenBank/DDBJ databases">
        <title>Genomic Encyclopedia of Type Strains, Phase IV (KMG-IV): sequencing the most valuable type-strain genomes for metagenomic binning, comparative biology and taxonomic classification.</title>
        <authorList>
            <person name="Goeker M."/>
        </authorList>
    </citation>
    <scope>NUCLEOTIDE SEQUENCE [LARGE SCALE GENOMIC DNA]</scope>
    <source>
        <strain evidence="1 2">DSM 45361</strain>
    </source>
</reference>
<evidence type="ECO:0000313" key="1">
    <source>
        <dbReference type="EMBL" id="TDQ01131.1"/>
    </source>
</evidence>
<dbReference type="OrthoDB" id="9801773at2"/>
<dbReference type="AlphaFoldDB" id="A0A4V3CZU7"/>
<dbReference type="RefSeq" id="WP_133849745.1">
    <property type="nucleotide sequence ID" value="NZ_SNXZ01000002.1"/>
</dbReference>
<dbReference type="InterPro" id="IPR023393">
    <property type="entry name" value="START-like_dom_sf"/>
</dbReference>
<sequence length="154" mass="17028">MPRLEIVTAIAAPPRRVFDLSLQVQTHTESMAGSGEQAIDGTTTGRLRLGDQVTWQARHFGLRWRMTARVTAYDPPAGFVDEQVTGPFRRWLHRHAFEPDGIGGTVMLDTVEFAAPLGPLGVLAEVAVLNRYLHRLIRRRNAHLKAVAEAEPAG</sequence>
<comment type="caution">
    <text evidence="1">The sequence shown here is derived from an EMBL/GenBank/DDBJ whole genome shotgun (WGS) entry which is preliminary data.</text>
</comment>
<evidence type="ECO:0000313" key="2">
    <source>
        <dbReference type="Proteomes" id="UP000295444"/>
    </source>
</evidence>
<dbReference type="InterPro" id="IPR019587">
    <property type="entry name" value="Polyketide_cyclase/dehydratase"/>
</dbReference>
<keyword evidence="2" id="KW-1185">Reference proteome</keyword>
<dbReference type="Gene3D" id="3.30.530.20">
    <property type="match status" value="1"/>
</dbReference>
<dbReference type="EMBL" id="SNXZ01000002">
    <property type="protein sequence ID" value="TDQ01131.1"/>
    <property type="molecule type" value="Genomic_DNA"/>
</dbReference>